<evidence type="ECO:0000256" key="2">
    <source>
        <dbReference type="ARBA" id="ARBA00022837"/>
    </source>
</evidence>
<evidence type="ECO:0000256" key="1">
    <source>
        <dbReference type="ARBA" id="ARBA00022737"/>
    </source>
</evidence>
<dbReference type="SMART" id="SM00054">
    <property type="entry name" value="EFh"/>
    <property type="match status" value="3"/>
</dbReference>
<dbReference type="EMBL" id="GG666612">
    <property type="protein sequence ID" value="EEN49377.1"/>
    <property type="molecule type" value="Genomic_DNA"/>
</dbReference>
<keyword evidence="2" id="KW-0106">Calcium</keyword>
<gene>
    <name evidence="4" type="ORF">BRAFLDRAFT_119573</name>
</gene>
<dbReference type="Pfam" id="PF13499">
    <property type="entry name" value="EF-hand_7"/>
    <property type="match status" value="1"/>
</dbReference>
<organism>
    <name type="scientific">Branchiostoma floridae</name>
    <name type="common">Florida lancelet</name>
    <name type="synonym">Amphioxus</name>
    <dbReference type="NCBI Taxonomy" id="7739"/>
    <lineage>
        <taxon>Eukaryota</taxon>
        <taxon>Metazoa</taxon>
        <taxon>Chordata</taxon>
        <taxon>Cephalochordata</taxon>
        <taxon>Leptocardii</taxon>
        <taxon>Amphioxiformes</taxon>
        <taxon>Branchiostomatidae</taxon>
        <taxon>Branchiostoma</taxon>
    </lineage>
</organism>
<dbReference type="Gene3D" id="1.10.238.10">
    <property type="entry name" value="EF-hand"/>
    <property type="match status" value="2"/>
</dbReference>
<dbReference type="PANTHER" id="PTHR23050">
    <property type="entry name" value="CALCIUM BINDING PROTEIN"/>
    <property type="match status" value="1"/>
</dbReference>
<dbReference type="InterPro" id="IPR011992">
    <property type="entry name" value="EF-hand-dom_pair"/>
</dbReference>
<feature type="domain" description="EF-hand" evidence="3">
    <location>
        <begin position="71"/>
        <end position="101"/>
    </location>
</feature>
<protein>
    <recommendedName>
        <fullName evidence="3">EF-hand domain-containing protein</fullName>
    </recommendedName>
</protein>
<accession>C3ZF71</accession>
<dbReference type="AlphaFoldDB" id="C3ZF71"/>
<dbReference type="GO" id="GO:0005509">
    <property type="term" value="F:calcium ion binding"/>
    <property type="evidence" value="ECO:0007669"/>
    <property type="project" value="InterPro"/>
</dbReference>
<dbReference type="InParanoid" id="C3ZF71"/>
<reference evidence="4" key="1">
    <citation type="journal article" date="2008" name="Nature">
        <title>The amphioxus genome and the evolution of the chordate karyotype.</title>
        <authorList>
            <consortium name="US DOE Joint Genome Institute (JGI-PGF)"/>
            <person name="Putnam N.H."/>
            <person name="Butts T."/>
            <person name="Ferrier D.E.K."/>
            <person name="Furlong R.F."/>
            <person name="Hellsten U."/>
            <person name="Kawashima T."/>
            <person name="Robinson-Rechavi M."/>
            <person name="Shoguchi E."/>
            <person name="Terry A."/>
            <person name="Yu J.-K."/>
            <person name="Benito-Gutierrez E.L."/>
            <person name="Dubchak I."/>
            <person name="Garcia-Fernandez J."/>
            <person name="Gibson-Brown J.J."/>
            <person name="Grigoriev I.V."/>
            <person name="Horton A.C."/>
            <person name="de Jong P.J."/>
            <person name="Jurka J."/>
            <person name="Kapitonov V.V."/>
            <person name="Kohara Y."/>
            <person name="Kuroki Y."/>
            <person name="Lindquist E."/>
            <person name="Lucas S."/>
            <person name="Osoegawa K."/>
            <person name="Pennacchio L.A."/>
            <person name="Salamov A.A."/>
            <person name="Satou Y."/>
            <person name="Sauka-Spengler T."/>
            <person name="Schmutz J."/>
            <person name="Shin-I T."/>
            <person name="Toyoda A."/>
            <person name="Bronner-Fraser M."/>
            <person name="Fujiyama A."/>
            <person name="Holland L.Z."/>
            <person name="Holland P.W.H."/>
            <person name="Satoh N."/>
            <person name="Rokhsar D.S."/>
        </authorList>
    </citation>
    <scope>NUCLEOTIDE SEQUENCE [LARGE SCALE GENOMIC DNA]</scope>
    <source>
        <strain evidence="4">S238N-H82</strain>
        <tissue evidence="4">Testes</tissue>
    </source>
</reference>
<dbReference type="Pfam" id="PF13202">
    <property type="entry name" value="EF-hand_5"/>
    <property type="match status" value="1"/>
</dbReference>
<dbReference type="SUPFAM" id="SSF47473">
    <property type="entry name" value="EF-hand"/>
    <property type="match status" value="1"/>
</dbReference>
<dbReference type="STRING" id="7739.C3ZF71"/>
<dbReference type="CDD" id="cd00051">
    <property type="entry name" value="EFh"/>
    <property type="match status" value="1"/>
</dbReference>
<evidence type="ECO:0000313" key="4">
    <source>
        <dbReference type="EMBL" id="EEN49377.1"/>
    </source>
</evidence>
<name>C3ZF71_BRAFL</name>
<keyword evidence="1" id="KW-0677">Repeat</keyword>
<dbReference type="InterPro" id="IPR050145">
    <property type="entry name" value="Centrin_CML-like"/>
</dbReference>
<dbReference type="InterPro" id="IPR002048">
    <property type="entry name" value="EF_hand_dom"/>
</dbReference>
<feature type="domain" description="EF-hand" evidence="3">
    <location>
        <begin position="33"/>
        <end position="68"/>
    </location>
</feature>
<proteinExistence type="predicted"/>
<dbReference type="GO" id="GO:0043226">
    <property type="term" value="C:organelle"/>
    <property type="evidence" value="ECO:0007669"/>
    <property type="project" value="UniProtKB-ARBA"/>
</dbReference>
<dbReference type="eggNOG" id="KOG0027">
    <property type="taxonomic scope" value="Eukaryota"/>
</dbReference>
<dbReference type="FunFam" id="1.10.238.10:FF:000178">
    <property type="entry name" value="Calmodulin-2 A"/>
    <property type="match status" value="1"/>
</dbReference>
<dbReference type="InterPro" id="IPR018247">
    <property type="entry name" value="EF_Hand_1_Ca_BS"/>
</dbReference>
<feature type="domain" description="EF-hand" evidence="3">
    <location>
        <begin position="1"/>
        <end position="32"/>
    </location>
</feature>
<evidence type="ECO:0000259" key="3">
    <source>
        <dbReference type="PROSITE" id="PS50222"/>
    </source>
</evidence>
<dbReference type="PROSITE" id="PS00018">
    <property type="entry name" value="EF_HAND_1"/>
    <property type="match status" value="3"/>
</dbReference>
<sequence length="166" mass="18888">MAAAVFEKYDTNNDGTISRGEIKNALKDLGVTPTEKMLDQFLAFCDENNDGKVGREEFEYFAKAMEQVRGLQQMYAELDADGDGNISVKELCDCSLKFWKQQFTEEKAKEMLTCAEADLDQDGRVKPKNNKCARRVMQIDTPLFDRTLLDCRGPDEKLSREPHVMS</sequence>
<dbReference type="PROSITE" id="PS50222">
    <property type="entry name" value="EF_HAND_2"/>
    <property type="match status" value="3"/>
</dbReference>